<comment type="function">
    <text evidence="2">Lectin involved in innate immunity. Agglutinates all types of human erythrocytes, Gram-positive and Gram-negative bacteria. Has a stronger agglutinating activity towards Gram-negative bacteria than towards Gram-positive bacteria. Specifically recognizes acetyl group-containing substances on agglutinated cells. The hemagglutinating activity was inhibited by EDTA, acetyl group-containing mono- and disaccharides, N-acetyl derivatives of amino acids, other acetyl group-containing substances, propionamide and benzamide. Enhances the antimicrobial activity of big defensin against Gram-positive bacteria but not against Gram-negative bacteria.</text>
</comment>
<accession>A0A6E8VLA2</accession>
<dbReference type="Proteomes" id="UP001105220">
    <property type="component" value="Unplaced"/>
</dbReference>
<organism evidence="5 6">
    <name type="scientific">Anopheles coluzzii</name>
    <name type="common">African malaria mosquito</name>
    <dbReference type="NCBI Taxonomy" id="1518534"/>
    <lineage>
        <taxon>Eukaryota</taxon>
        <taxon>Metazoa</taxon>
        <taxon>Ecdysozoa</taxon>
        <taxon>Arthropoda</taxon>
        <taxon>Hexapoda</taxon>
        <taxon>Insecta</taxon>
        <taxon>Pterygota</taxon>
        <taxon>Neoptera</taxon>
        <taxon>Endopterygota</taxon>
        <taxon>Diptera</taxon>
        <taxon>Nematocera</taxon>
        <taxon>Culicoidea</taxon>
        <taxon>Culicidae</taxon>
        <taxon>Anophelinae</taxon>
        <taxon>Anopheles</taxon>
    </lineage>
</organism>
<feature type="chain" id="PRO_5026336031" evidence="3">
    <location>
        <begin position="24"/>
        <end position="309"/>
    </location>
</feature>
<evidence type="ECO:0000256" key="2">
    <source>
        <dbReference type="ARBA" id="ARBA00053344"/>
    </source>
</evidence>
<dbReference type="PROSITE" id="PS51406">
    <property type="entry name" value="FIBRINOGEN_C_2"/>
    <property type="match status" value="1"/>
</dbReference>
<dbReference type="InterPro" id="IPR050373">
    <property type="entry name" value="Fibrinogen_C-term_domain"/>
</dbReference>
<dbReference type="SMART" id="SM00186">
    <property type="entry name" value="FBG"/>
    <property type="match status" value="1"/>
</dbReference>
<reference key="1">
    <citation type="journal article" date="2019" name="Genes (Basel)">
        <title>A High-Quality De novo Genome Assembly from a Single Mosquito Using PacBio Sequencing.</title>
        <authorList>
            <person name="Kingan S.B."/>
            <person name="Heaton H."/>
            <person name="Cudini J."/>
            <person name="Lambert C.C."/>
            <person name="Baybayan P."/>
            <person name="Galvin B.D."/>
            <person name="Durbin R."/>
            <person name="Korlach J."/>
            <person name="Lawniczak M.K.N."/>
        </authorList>
    </citation>
    <scope>NUCLEOTIDE SEQUENCE [LARGE SCALE GENOMIC DNA]</scope>
    <source>
        <strain>Mali-NIH</strain>
    </source>
</reference>
<dbReference type="VEuPathDB" id="VectorBase:ACMO_010482"/>
<dbReference type="FunFam" id="3.90.215.10:FF:000001">
    <property type="entry name" value="Tenascin isoform 1"/>
    <property type="match status" value="1"/>
</dbReference>
<dbReference type="GO" id="GO:0030246">
    <property type="term" value="F:carbohydrate binding"/>
    <property type="evidence" value="ECO:0007669"/>
    <property type="project" value="UniProtKB-ARBA"/>
</dbReference>
<dbReference type="CDD" id="cd00087">
    <property type="entry name" value="FReD"/>
    <property type="match status" value="1"/>
</dbReference>
<dbReference type="GO" id="GO:0005615">
    <property type="term" value="C:extracellular space"/>
    <property type="evidence" value="ECO:0007669"/>
    <property type="project" value="TreeGrafter"/>
</dbReference>
<dbReference type="InterPro" id="IPR014716">
    <property type="entry name" value="Fibrinogen_a/b/g_C_1"/>
</dbReference>
<dbReference type="InterPro" id="IPR002181">
    <property type="entry name" value="Fibrinogen_a/b/g_C_dom"/>
</dbReference>
<dbReference type="EnsemblMetazoa" id="ACON004916-RA">
    <property type="protein sequence ID" value="ACON004916-PA"/>
    <property type="gene ID" value="ACON004916"/>
</dbReference>
<feature type="domain" description="Fibrinogen C-terminal" evidence="4">
    <location>
        <begin position="91"/>
        <end position="306"/>
    </location>
</feature>
<reference evidence="5" key="2">
    <citation type="submission" date="2020-05" db="UniProtKB">
        <authorList>
            <consortium name="EnsemblMetazoa"/>
        </authorList>
    </citation>
    <scope>IDENTIFICATION</scope>
    <source>
        <strain evidence="5">Ngousso</strain>
    </source>
</reference>
<keyword evidence="3" id="KW-0732">Signal</keyword>
<proteinExistence type="predicted"/>
<dbReference type="VEuPathDB" id="VectorBase:ACON004916"/>
<dbReference type="SUPFAM" id="SSF56496">
    <property type="entry name" value="Fibrinogen C-terminal domain-like"/>
    <property type="match status" value="1"/>
</dbReference>
<dbReference type="VEuPathDB" id="VectorBase:ACON2_030948"/>
<feature type="signal peptide" evidence="3">
    <location>
        <begin position="1"/>
        <end position="23"/>
    </location>
</feature>
<dbReference type="Gene3D" id="3.90.215.10">
    <property type="entry name" value="Gamma Fibrinogen, chain A, domain 1"/>
    <property type="match status" value="1"/>
</dbReference>
<dbReference type="AlphaFoldDB" id="A0A6E8VLA2"/>
<evidence type="ECO:0000256" key="1">
    <source>
        <dbReference type="ARBA" id="ARBA00023157"/>
    </source>
</evidence>
<keyword evidence="6" id="KW-1185">Reference proteome</keyword>
<sequence length="309" mass="34917">TSGIMFKTCLGIVLLICCDGLLAQNVSNSFNWGVEHCGYALGLVMNELNLLGHLIIEKEVQLQSKLYDLSSKIDSLMQQKCNTTTLPVFNETKDDVYRSCKETPTTGVYMIQPEKPFKEPITVLCDQEYESGGWIVIQHRFDGSTNFYRNWKEYKNGFGNLDGEFWLGLNRIYQLTVSQPYELVVLLEDFDGNKTFARYDQFEIADENQMYMLSKIEGFSGPAGDSLGNAKGMKFSTLDSDNDIAKDSCAVTFTGAWWYNACHASNLNGQYLRGETTECGKGMVWDTFRGHCHSLKMAKMMIRPKGLQA</sequence>
<dbReference type="PANTHER" id="PTHR19143">
    <property type="entry name" value="FIBRINOGEN/TENASCIN/ANGIOPOEITIN"/>
    <property type="match status" value="1"/>
</dbReference>
<keyword evidence="1" id="KW-1015">Disulfide bond</keyword>
<evidence type="ECO:0000313" key="6">
    <source>
        <dbReference type="Proteomes" id="UP001105220"/>
    </source>
</evidence>
<dbReference type="InterPro" id="IPR036056">
    <property type="entry name" value="Fibrinogen-like_C"/>
</dbReference>
<evidence type="ECO:0000313" key="5">
    <source>
        <dbReference type="EnsemblMetazoa" id="ACON004916-PA"/>
    </source>
</evidence>
<dbReference type="Pfam" id="PF00147">
    <property type="entry name" value="Fibrinogen_C"/>
    <property type="match status" value="1"/>
</dbReference>
<name>A0A6E8VLA2_ANOCL</name>
<evidence type="ECO:0000259" key="4">
    <source>
        <dbReference type="PROSITE" id="PS51406"/>
    </source>
</evidence>
<protein>
    <submittedName>
        <fullName evidence="5">Fibrinogen C-terminal domain-containing protein</fullName>
    </submittedName>
</protein>
<evidence type="ECO:0000256" key="3">
    <source>
        <dbReference type="SAM" id="SignalP"/>
    </source>
</evidence>
<dbReference type="InterPro" id="IPR020837">
    <property type="entry name" value="Fibrinogen_CS"/>
</dbReference>
<dbReference type="PROSITE" id="PS00514">
    <property type="entry name" value="FIBRINOGEN_C_1"/>
    <property type="match status" value="1"/>
</dbReference>
<dbReference type="PANTHER" id="PTHR19143:SF327">
    <property type="entry name" value="FI21813P1-RELATED"/>
    <property type="match status" value="1"/>
</dbReference>